<gene>
    <name evidence="12" type="ORF">EPUL_005577</name>
</gene>
<evidence type="ECO:0000256" key="10">
    <source>
        <dbReference type="SAM" id="MobiDB-lite"/>
    </source>
</evidence>
<dbReference type="InterPro" id="IPR001878">
    <property type="entry name" value="Znf_CCHC"/>
</dbReference>
<dbReference type="InterPro" id="IPR005122">
    <property type="entry name" value="Uracil-DNA_glycosylase-like"/>
</dbReference>
<dbReference type="GO" id="GO:0097510">
    <property type="term" value="P:base-excision repair, AP site formation via deaminated base removal"/>
    <property type="evidence" value="ECO:0007669"/>
    <property type="project" value="TreeGrafter"/>
</dbReference>
<evidence type="ECO:0000256" key="1">
    <source>
        <dbReference type="ARBA" id="ARBA00004123"/>
    </source>
</evidence>
<dbReference type="SMART" id="SM00986">
    <property type="entry name" value="UDG"/>
    <property type="match status" value="1"/>
</dbReference>
<dbReference type="NCBIfam" id="NF003592">
    <property type="entry name" value="PRK05254.1-5"/>
    <property type="match status" value="1"/>
</dbReference>
<keyword evidence="4" id="KW-0378">Hydrolase</keyword>
<evidence type="ECO:0000259" key="11">
    <source>
        <dbReference type="PROSITE" id="PS50158"/>
    </source>
</evidence>
<name>A0A2S4PJB7_9PEZI</name>
<evidence type="ECO:0000256" key="4">
    <source>
        <dbReference type="ARBA" id="ARBA00022801"/>
    </source>
</evidence>
<evidence type="ECO:0000313" key="13">
    <source>
        <dbReference type="Proteomes" id="UP000237438"/>
    </source>
</evidence>
<dbReference type="CDD" id="cd10027">
    <property type="entry name" value="UDG-F1-like"/>
    <property type="match status" value="1"/>
</dbReference>
<dbReference type="FunFam" id="3.40.470.10:FF:000007">
    <property type="entry name" value="Uracil-DNA glycosylase"/>
    <property type="match status" value="1"/>
</dbReference>
<dbReference type="SMART" id="SM00987">
    <property type="entry name" value="UreE_C"/>
    <property type="match status" value="1"/>
</dbReference>
<comment type="similarity">
    <text evidence="2">Belongs to the uracil-DNA glycosylase (UDG) superfamily. UNG family.</text>
</comment>
<dbReference type="SUPFAM" id="SSF52141">
    <property type="entry name" value="Uracil-DNA glycosylase-like"/>
    <property type="match status" value="1"/>
</dbReference>
<evidence type="ECO:0000256" key="2">
    <source>
        <dbReference type="ARBA" id="ARBA00008184"/>
    </source>
</evidence>
<keyword evidence="3" id="KW-0227">DNA damage</keyword>
<dbReference type="Pfam" id="PF03167">
    <property type="entry name" value="UDG"/>
    <property type="match status" value="1"/>
</dbReference>
<dbReference type="PROSITE" id="PS50158">
    <property type="entry name" value="ZF_CCHC"/>
    <property type="match status" value="1"/>
</dbReference>
<dbReference type="Proteomes" id="UP000237438">
    <property type="component" value="Unassembled WGS sequence"/>
</dbReference>
<dbReference type="EMBL" id="PEDP01004184">
    <property type="protein sequence ID" value="POS82115.1"/>
    <property type="molecule type" value="Genomic_DNA"/>
</dbReference>
<keyword evidence="13" id="KW-1185">Reference proteome</keyword>
<dbReference type="InterPro" id="IPR018085">
    <property type="entry name" value="Ura-DNA_Glyclase_AS"/>
</dbReference>
<dbReference type="PANTHER" id="PTHR11264:SF0">
    <property type="entry name" value="URACIL-DNA GLYCOSYLASE"/>
    <property type="match status" value="1"/>
</dbReference>
<keyword evidence="6" id="KW-0234">DNA repair</keyword>
<dbReference type="GO" id="GO:0005739">
    <property type="term" value="C:mitochondrion"/>
    <property type="evidence" value="ECO:0007669"/>
    <property type="project" value="TreeGrafter"/>
</dbReference>
<evidence type="ECO:0000313" key="12">
    <source>
        <dbReference type="EMBL" id="POS82115.1"/>
    </source>
</evidence>
<feature type="region of interest" description="Disordered" evidence="10">
    <location>
        <begin position="452"/>
        <end position="480"/>
    </location>
</feature>
<evidence type="ECO:0000256" key="7">
    <source>
        <dbReference type="ARBA" id="ARBA00023242"/>
    </source>
</evidence>
<comment type="caution">
    <text evidence="12">The sequence shown here is derived from an EMBL/GenBank/DDBJ whole genome shotgun (WGS) entry which is preliminary data.</text>
</comment>
<feature type="domain" description="CCHC-type" evidence="11">
    <location>
        <begin position="71"/>
        <end position="85"/>
    </location>
</feature>
<dbReference type="OrthoDB" id="10031947at2759"/>
<dbReference type="STRING" id="225359.A0A2S4PJB7"/>
<proteinExistence type="inferred from homology"/>
<dbReference type="PANTHER" id="PTHR11264">
    <property type="entry name" value="URACIL-DNA GLYCOSYLASE"/>
    <property type="match status" value="1"/>
</dbReference>
<feature type="active site" description="Proton acceptor" evidence="9">
    <location>
        <position position="241"/>
    </location>
</feature>
<dbReference type="NCBIfam" id="TIGR00628">
    <property type="entry name" value="ung"/>
    <property type="match status" value="1"/>
</dbReference>
<dbReference type="GO" id="GO:0005634">
    <property type="term" value="C:nucleus"/>
    <property type="evidence" value="ECO:0007669"/>
    <property type="project" value="UniProtKB-SubCell"/>
</dbReference>
<dbReference type="GO" id="GO:0004844">
    <property type="term" value="F:uracil DNA N-glycosylase activity"/>
    <property type="evidence" value="ECO:0007669"/>
    <property type="project" value="InterPro"/>
</dbReference>
<evidence type="ECO:0000256" key="9">
    <source>
        <dbReference type="PROSITE-ProRule" id="PRU10072"/>
    </source>
</evidence>
<keyword evidence="8" id="KW-0479">Metal-binding</keyword>
<dbReference type="NCBIfam" id="NF003588">
    <property type="entry name" value="PRK05254.1-1"/>
    <property type="match status" value="1"/>
</dbReference>
<dbReference type="GO" id="GO:0003676">
    <property type="term" value="F:nucleic acid binding"/>
    <property type="evidence" value="ECO:0007669"/>
    <property type="project" value="InterPro"/>
</dbReference>
<keyword evidence="5" id="KW-0496">Mitochondrion</keyword>
<dbReference type="NCBIfam" id="NF003589">
    <property type="entry name" value="PRK05254.1-2"/>
    <property type="match status" value="1"/>
</dbReference>
<keyword evidence="7" id="KW-0539">Nucleus</keyword>
<feature type="non-terminal residue" evidence="12">
    <location>
        <position position="554"/>
    </location>
</feature>
<evidence type="ECO:0000256" key="8">
    <source>
        <dbReference type="PROSITE-ProRule" id="PRU00047"/>
    </source>
</evidence>
<protein>
    <recommendedName>
        <fullName evidence="11">CCHC-type domain-containing protein</fullName>
    </recommendedName>
</protein>
<dbReference type="PROSITE" id="PS00130">
    <property type="entry name" value="U_DNA_GLYCOSYLASE"/>
    <property type="match status" value="1"/>
</dbReference>
<evidence type="ECO:0000256" key="6">
    <source>
        <dbReference type="ARBA" id="ARBA00023204"/>
    </source>
</evidence>
<dbReference type="HAMAP" id="MF_00148">
    <property type="entry name" value="UDG"/>
    <property type="match status" value="1"/>
</dbReference>
<dbReference type="Gene3D" id="3.40.470.10">
    <property type="entry name" value="Uracil-DNA glycosylase-like domain"/>
    <property type="match status" value="1"/>
</dbReference>
<evidence type="ECO:0000256" key="5">
    <source>
        <dbReference type="ARBA" id="ARBA00023128"/>
    </source>
</evidence>
<feature type="region of interest" description="Disordered" evidence="10">
    <location>
        <begin position="1"/>
        <end position="24"/>
    </location>
</feature>
<dbReference type="AlphaFoldDB" id="A0A2S4PJB7"/>
<accession>A0A2S4PJB7</accession>
<reference evidence="12 13" key="1">
    <citation type="submission" date="2017-10" db="EMBL/GenBank/DDBJ databases">
        <title>Development of genomic resources for the powdery mildew, Erysiphe pulchra.</title>
        <authorList>
            <person name="Wadl P.A."/>
            <person name="Mack B.M."/>
            <person name="Moore G."/>
            <person name="Beltz S.B."/>
        </authorList>
    </citation>
    <scope>NUCLEOTIDE SEQUENCE [LARGE SCALE GENOMIC DNA]</scope>
    <source>
        <strain evidence="12">Cflorida</strain>
    </source>
</reference>
<dbReference type="GO" id="GO:0008270">
    <property type="term" value="F:zinc ion binding"/>
    <property type="evidence" value="ECO:0007669"/>
    <property type="project" value="UniProtKB-KW"/>
</dbReference>
<organism evidence="12 13">
    <name type="scientific">Erysiphe pulchra</name>
    <dbReference type="NCBI Taxonomy" id="225359"/>
    <lineage>
        <taxon>Eukaryota</taxon>
        <taxon>Fungi</taxon>
        <taxon>Dikarya</taxon>
        <taxon>Ascomycota</taxon>
        <taxon>Pezizomycotina</taxon>
        <taxon>Leotiomycetes</taxon>
        <taxon>Erysiphales</taxon>
        <taxon>Erysiphaceae</taxon>
        <taxon>Erysiphe</taxon>
    </lineage>
</organism>
<sequence length="554" mass="61863">MSTGIQEPLAIRPKGRPSGALNRGNAVGVAGRKCLAAESSTRREFSQFENVAINAGDTIRPTKRLRGPRSCRECNGQGHDKRNCPIRKVVKDVEDKDERNSIEKSLILKRKVATEGATYNAKKPKVNSSITSFFSKPKSDNPNTVEDSTVLSTSKFDKEAWVNTLTSEQKKLLKLEIDTLHESWIKELKDDLVKPSFLSLKRFLQKEKDDRKTVFPPEKDIYSWSRYTPLSTVKAVIIGQDPYHNFSQAHGLSFSVNPPTVPPPSLRNIFTALKNDYPQSFRPPPNNTGQLTPWARQGVLLLNTCLTVRAHEANSHANHGWETFTQRVIDVVAKKRTNGVVFLAWGTPARKRVDKVDKSRHLVLLSVHPSPLSASRGWFECGHFRKTNEWLAARYGSGAEIDWNLNKDDTKLIDKNTPNNEYLKGKDSTDEVSLKSAKECVVFPLNEIGDERPGSVNITSDKNRDHKSDIVNTGSDENRDNKVETDNITSCEDGNLKAEVVNAKSDKGGDENVDTAITGNLSLDKDGDLKAEVINSSSNEILRPEDSKHEIIEK</sequence>
<comment type="subcellular location">
    <subcellularLocation>
        <location evidence="1">Nucleus</location>
    </subcellularLocation>
</comment>
<keyword evidence="8" id="KW-0862">Zinc</keyword>
<keyword evidence="8" id="KW-0863">Zinc-finger</keyword>
<dbReference type="InterPro" id="IPR002043">
    <property type="entry name" value="UDG_fam1"/>
</dbReference>
<evidence type="ECO:0000256" key="3">
    <source>
        <dbReference type="ARBA" id="ARBA00022763"/>
    </source>
</evidence>
<dbReference type="InterPro" id="IPR036895">
    <property type="entry name" value="Uracil-DNA_glycosylase-like_sf"/>
</dbReference>